<comment type="caution">
    <text evidence="2">The sequence shown here is derived from an EMBL/GenBank/DDBJ whole genome shotgun (WGS) entry which is preliminary data.</text>
</comment>
<reference evidence="2 3" key="1">
    <citation type="submission" date="2022-06" db="EMBL/GenBank/DDBJ databases">
        <title>Genomic Encyclopedia of Type Strains, Phase I: the one thousand microbial genomes (KMG-I) project.</title>
        <authorList>
            <person name="Kyrpides N."/>
        </authorList>
    </citation>
    <scope>NUCLEOTIDE SEQUENCE [LARGE SCALE GENOMIC DNA]</scope>
    <source>
        <strain evidence="2 3">DSM 43889</strain>
    </source>
</reference>
<evidence type="ECO:0000313" key="2">
    <source>
        <dbReference type="EMBL" id="MCP2330533.1"/>
    </source>
</evidence>
<gene>
    <name evidence="2" type="ORF">G443_000803</name>
</gene>
<dbReference type="Proteomes" id="UP000791080">
    <property type="component" value="Unassembled WGS sequence"/>
</dbReference>
<proteinExistence type="predicted"/>
<sequence>MRDALLSIGHHVGTSALEWLDGAAHLFAFPPDVPVLEVNTNRHVKPLAEFALAGSIAVREGAIGSRQAQISPVLMDYAWNALGNGSFLHELQLAMPVETYPMEIYAMFTRAGYRHPELEELLAHLGRLRAAHARELLPNRQLALTNSARLIGLEAHADEAELVGRTWLGNASEPWALDFATAYAMTHTVFHLSDWAGQPGRLPPAMVDYLGRWLPVWLDVYREAQQWDLVGELLMVDLCLPHPEFPADTWIAYATAQNEDGLMPFGSEAPPEGTEDAFRNYYHPTVVAAVAGTLLVSRGISTLTGATDSRETVGG</sequence>
<organism evidence="2 3">
    <name type="scientific">Actinoalloteichus caeruleus DSM 43889</name>
    <dbReference type="NCBI Taxonomy" id="1120930"/>
    <lineage>
        <taxon>Bacteria</taxon>
        <taxon>Bacillati</taxon>
        <taxon>Actinomycetota</taxon>
        <taxon>Actinomycetes</taxon>
        <taxon>Pseudonocardiales</taxon>
        <taxon>Pseudonocardiaceae</taxon>
        <taxon>Actinoalloteichus</taxon>
        <taxon>Actinoalloteichus cyanogriseus</taxon>
    </lineage>
</organism>
<dbReference type="Pfam" id="PF21836">
    <property type="entry name" value="DUF6895"/>
    <property type="match status" value="1"/>
</dbReference>
<name>A0ABT1JDF3_ACTCY</name>
<dbReference type="InterPro" id="IPR054190">
    <property type="entry name" value="DUF6895"/>
</dbReference>
<keyword evidence="3" id="KW-1185">Reference proteome</keyword>
<evidence type="ECO:0000259" key="1">
    <source>
        <dbReference type="Pfam" id="PF21836"/>
    </source>
</evidence>
<accession>A0ABT1JDF3</accession>
<evidence type="ECO:0000313" key="3">
    <source>
        <dbReference type="Proteomes" id="UP000791080"/>
    </source>
</evidence>
<protein>
    <recommendedName>
        <fullName evidence="1">DUF6895 domain-containing protein</fullName>
    </recommendedName>
</protein>
<feature type="domain" description="DUF6895" evidence="1">
    <location>
        <begin position="15"/>
        <end position="292"/>
    </location>
</feature>
<dbReference type="RefSeq" id="WP_030104966.1">
    <property type="nucleotide sequence ID" value="NZ_AUBJ02000001.1"/>
</dbReference>
<dbReference type="EMBL" id="AUBJ02000001">
    <property type="protein sequence ID" value="MCP2330533.1"/>
    <property type="molecule type" value="Genomic_DNA"/>
</dbReference>